<dbReference type="OrthoDB" id="657902at2759"/>
<reference evidence="1 2" key="1">
    <citation type="submission" date="2018-11" db="EMBL/GenBank/DDBJ databases">
        <authorList>
            <consortium name="Pathogen Informatics"/>
        </authorList>
    </citation>
    <scope>NUCLEOTIDE SEQUENCE [LARGE SCALE GENOMIC DNA]</scope>
</reference>
<dbReference type="AlphaFoldDB" id="A0A3P7KS86"/>
<gene>
    <name evidence="1" type="ORF">SVUK_LOCUS8373</name>
</gene>
<protein>
    <submittedName>
        <fullName evidence="1">Uncharacterized protein</fullName>
    </submittedName>
</protein>
<proteinExistence type="predicted"/>
<dbReference type="EMBL" id="UYYB01030256">
    <property type="protein sequence ID" value="VDM73375.1"/>
    <property type="molecule type" value="Genomic_DNA"/>
</dbReference>
<organism evidence="1 2">
    <name type="scientific">Strongylus vulgaris</name>
    <name type="common">Blood worm</name>
    <dbReference type="NCBI Taxonomy" id="40348"/>
    <lineage>
        <taxon>Eukaryota</taxon>
        <taxon>Metazoa</taxon>
        <taxon>Ecdysozoa</taxon>
        <taxon>Nematoda</taxon>
        <taxon>Chromadorea</taxon>
        <taxon>Rhabditida</taxon>
        <taxon>Rhabditina</taxon>
        <taxon>Rhabditomorpha</taxon>
        <taxon>Strongyloidea</taxon>
        <taxon>Strongylidae</taxon>
        <taxon>Strongylus</taxon>
    </lineage>
</organism>
<name>A0A3P7KS86_STRVU</name>
<evidence type="ECO:0000313" key="1">
    <source>
        <dbReference type="EMBL" id="VDM73375.1"/>
    </source>
</evidence>
<evidence type="ECO:0000313" key="2">
    <source>
        <dbReference type="Proteomes" id="UP000270094"/>
    </source>
</evidence>
<accession>A0A3P7KS86</accession>
<keyword evidence="2" id="KW-1185">Reference proteome</keyword>
<dbReference type="Proteomes" id="UP000270094">
    <property type="component" value="Unassembled WGS sequence"/>
</dbReference>
<sequence>MTIINETKFRRREMLGTLQEVSIVCMEVLLKTIRELDHYCFVSTALDNGAFYDARGGYVPRGGYVGRGRGGIVASPRGGYSPRGDAYPTRGFTGPKRYSEQRGEILPPPAPIAVPPPIPPPQHNFSMPRQPTDVVYFDPTQQVSCEITLSRDTGDSFGSAFYQKQFAHYAMRDFRHVGDSSALCARSRSEYHH</sequence>